<evidence type="ECO:0000256" key="6">
    <source>
        <dbReference type="ARBA" id="ARBA00023251"/>
    </source>
</evidence>
<accession>A0ABS7K7C3</accession>
<evidence type="ECO:0000256" key="2">
    <source>
        <dbReference type="ARBA" id="ARBA00022679"/>
    </source>
</evidence>
<keyword evidence="3" id="KW-0547">Nucleotide-binding</keyword>
<evidence type="ECO:0000259" key="7">
    <source>
        <dbReference type="Pfam" id="PF01636"/>
    </source>
</evidence>
<dbReference type="Proteomes" id="UP000769780">
    <property type="component" value="Unassembled WGS sequence"/>
</dbReference>
<evidence type="ECO:0000256" key="5">
    <source>
        <dbReference type="ARBA" id="ARBA00022840"/>
    </source>
</evidence>
<dbReference type="Pfam" id="PF01636">
    <property type="entry name" value="APH"/>
    <property type="match status" value="1"/>
</dbReference>
<proteinExistence type="inferred from homology"/>
<dbReference type="CDD" id="cd05150">
    <property type="entry name" value="APH"/>
    <property type="match status" value="1"/>
</dbReference>
<gene>
    <name evidence="8" type="ORF">H0185_15310</name>
</gene>
<feature type="domain" description="Aminoglycoside phosphotransferase" evidence="7">
    <location>
        <begin position="3"/>
        <end position="139"/>
    </location>
</feature>
<dbReference type="InterPro" id="IPR011009">
    <property type="entry name" value="Kinase-like_dom_sf"/>
</dbReference>
<evidence type="ECO:0000313" key="8">
    <source>
        <dbReference type="EMBL" id="MBY0098167.1"/>
    </source>
</evidence>
<keyword evidence="5" id="KW-0067">ATP-binding</keyword>
<dbReference type="SUPFAM" id="SSF56112">
    <property type="entry name" value="Protein kinase-like (PK-like)"/>
    <property type="match status" value="1"/>
</dbReference>
<dbReference type="InterPro" id="IPR024165">
    <property type="entry name" value="Kan/Strep_kinase"/>
</dbReference>
<name>A0ABS7K7C3_9BACI</name>
<dbReference type="Gene3D" id="3.90.1200.10">
    <property type="match status" value="1"/>
</dbReference>
<reference evidence="8 9" key="1">
    <citation type="submission" date="2020-07" db="EMBL/GenBank/DDBJ databases">
        <title>Fungal Genomes of the International Space Station.</title>
        <authorList>
            <person name="Seuylemezian A."/>
            <person name="Singh N.K."/>
            <person name="Wood J."/>
            <person name="Venkateswaran K."/>
        </authorList>
    </citation>
    <scope>NUCLEOTIDE SEQUENCE [LARGE SCALE GENOMIC DNA]</scope>
    <source>
        <strain evidence="8 9">PL-B2</strain>
    </source>
</reference>
<dbReference type="NCBIfam" id="NF033068">
    <property type="entry name" value="APH_3p"/>
    <property type="match status" value="1"/>
</dbReference>
<keyword evidence="2" id="KW-0808">Transferase</keyword>
<evidence type="ECO:0000256" key="1">
    <source>
        <dbReference type="ARBA" id="ARBA00006219"/>
    </source>
</evidence>
<organism evidence="8 9">
    <name type="scientific">Mesobacillus maritimus</name>
    <dbReference type="NCBI Taxonomy" id="1643336"/>
    <lineage>
        <taxon>Bacteria</taxon>
        <taxon>Bacillati</taxon>
        <taxon>Bacillota</taxon>
        <taxon>Bacilli</taxon>
        <taxon>Bacillales</taxon>
        <taxon>Bacillaceae</taxon>
        <taxon>Mesobacillus</taxon>
    </lineage>
</organism>
<dbReference type="InterPro" id="IPR002575">
    <property type="entry name" value="Aminoglycoside_PTrfase"/>
</dbReference>
<dbReference type="EMBL" id="JACWFH010000020">
    <property type="protein sequence ID" value="MBY0098167.1"/>
    <property type="molecule type" value="Genomic_DNA"/>
</dbReference>
<keyword evidence="6" id="KW-0046">Antibiotic resistance</keyword>
<comment type="similarity">
    <text evidence="1">Belongs to the aminoglycoside phosphotransferase family.</text>
</comment>
<evidence type="ECO:0000313" key="9">
    <source>
        <dbReference type="Proteomes" id="UP000769780"/>
    </source>
</evidence>
<keyword evidence="4" id="KW-0418">Kinase</keyword>
<evidence type="ECO:0000256" key="4">
    <source>
        <dbReference type="ARBA" id="ARBA00022777"/>
    </source>
</evidence>
<evidence type="ECO:0000256" key="3">
    <source>
        <dbReference type="ARBA" id="ARBA00022741"/>
    </source>
</evidence>
<protein>
    <submittedName>
        <fullName evidence="8">Aminoglycoside 3'-phosphotransferase</fullName>
    </submittedName>
</protein>
<sequence length="153" mass="17679">MMQLLGSELKTLHNVNIENCPFNQRLEVKLKEAKRRVENGLVDEDDFDENRKGLKAQELYKVLISSQPKNEDLVFTHGDFCLPNIIIHKEQISGFIDLGRAGVADRYQDLALAIRSITSNFGREHVPFFLKGYGLKDIDETKVVYYQLLDEFF</sequence>
<keyword evidence="9" id="KW-1185">Reference proteome</keyword>
<comment type="caution">
    <text evidence="8">The sequence shown here is derived from an EMBL/GenBank/DDBJ whole genome shotgun (WGS) entry which is preliminary data.</text>
</comment>